<sequence length="139" mass="16241">MRILRQLGENVRRNGYGLGQWLVFPNQSEGYLKQTYGVQLGEMIWDPNASIHPYDKETEFSVVMIVPPLPQCSGTFKMEFREDVKRIEGDWPIYFHTLLPLYKEEIHCYFKDGLDTLLQKLMKNGVEAAFDFNRGNTCK</sequence>
<dbReference type="InterPro" id="IPR020941">
    <property type="entry name" value="SUFU-like_domain"/>
</dbReference>
<proteinExistence type="predicted"/>
<dbReference type="Proteomes" id="UP001248134">
    <property type="component" value="Unassembled WGS sequence"/>
</dbReference>
<dbReference type="AlphaFoldDB" id="A0AAJ2DLZ2"/>
<evidence type="ECO:0000313" key="5">
    <source>
        <dbReference type="Proteomes" id="UP001248134"/>
    </source>
</evidence>
<organism evidence="2 5">
    <name type="scientific">Bacillus pseudomycoides</name>
    <dbReference type="NCBI Taxonomy" id="64104"/>
    <lineage>
        <taxon>Bacteria</taxon>
        <taxon>Bacillati</taxon>
        <taxon>Bacillota</taxon>
        <taxon>Bacilli</taxon>
        <taxon>Bacillales</taxon>
        <taxon>Bacillaceae</taxon>
        <taxon>Bacillus</taxon>
        <taxon>Bacillus cereus group</taxon>
    </lineage>
</organism>
<accession>A0AAJ2DLZ2</accession>
<dbReference type="EMBL" id="NUTL01000102">
    <property type="protein sequence ID" value="PHE91357.1"/>
    <property type="molecule type" value="Genomic_DNA"/>
</dbReference>
<name>A0AAJ2DLZ2_9BACI</name>
<dbReference type="Pfam" id="PF05076">
    <property type="entry name" value="SUFU"/>
    <property type="match status" value="1"/>
</dbReference>
<reference evidence="2" key="2">
    <citation type="submission" date="2019-07" db="EMBL/GenBank/DDBJ databases">
        <title>Phylogenomic Reclassification of ATCC Bacillus Strains and Various Taxa within the Genus Bacillus.</title>
        <authorList>
            <person name="Riojas M.A."/>
            <person name="Frank A.M."/>
            <person name="Fenn S.L."/>
            <person name="King S.P."/>
            <person name="Brower S.M."/>
            <person name="Hazbon M.H."/>
        </authorList>
    </citation>
    <scope>NUCLEOTIDE SEQUENCE</scope>
    <source>
        <strain evidence="2">NR-12239</strain>
    </source>
</reference>
<reference evidence="3 4" key="1">
    <citation type="submission" date="2017-09" db="EMBL/GenBank/DDBJ databases">
        <title>Large-scale bioinformatics analysis of Bacillus genomes uncovers conserved roles of natural products in bacterial physiology.</title>
        <authorList>
            <consortium name="Agbiome Team Llc"/>
            <person name="Bleich R.M."/>
            <person name="Grubbs K.J."/>
            <person name="Santa Maria K.C."/>
            <person name="Allen S.E."/>
            <person name="Farag S."/>
            <person name="Shank E.A."/>
            <person name="Bowers A."/>
        </authorList>
    </citation>
    <scope>NUCLEOTIDE SEQUENCE [LARGE SCALE GENOMIC DNA]</scope>
    <source>
        <strain evidence="3 4">AFS037265</strain>
    </source>
</reference>
<dbReference type="EMBL" id="VLYX01000039">
    <property type="protein sequence ID" value="MDR4328779.1"/>
    <property type="molecule type" value="Genomic_DNA"/>
</dbReference>
<gene>
    <name evidence="3" type="ORF">COF81_22000</name>
    <name evidence="2" type="ORF">FOS08_23615</name>
</gene>
<evidence type="ECO:0000313" key="2">
    <source>
        <dbReference type="EMBL" id="MDR4328779.1"/>
    </source>
</evidence>
<protein>
    <submittedName>
        <fullName evidence="2">Suppressor of fused domain protein</fullName>
    </submittedName>
</protein>
<dbReference type="Proteomes" id="UP000221918">
    <property type="component" value="Unassembled WGS sequence"/>
</dbReference>
<evidence type="ECO:0000259" key="1">
    <source>
        <dbReference type="Pfam" id="PF05076"/>
    </source>
</evidence>
<comment type="caution">
    <text evidence="2">The sequence shown here is derived from an EMBL/GenBank/DDBJ whole genome shotgun (WGS) entry which is preliminary data.</text>
</comment>
<evidence type="ECO:0000313" key="4">
    <source>
        <dbReference type="Proteomes" id="UP000221918"/>
    </source>
</evidence>
<dbReference type="RefSeq" id="WP_003202852.1">
    <property type="nucleotide sequence ID" value="NZ_CM000743.1"/>
</dbReference>
<evidence type="ECO:0000313" key="3">
    <source>
        <dbReference type="EMBL" id="PHE91357.1"/>
    </source>
</evidence>
<feature type="domain" description="Suppressor of fused-like" evidence="1">
    <location>
        <begin position="40"/>
        <end position="134"/>
    </location>
</feature>